<evidence type="ECO:0000313" key="1">
    <source>
        <dbReference type="EMBL" id="MBE1508530.1"/>
    </source>
</evidence>
<dbReference type="Proteomes" id="UP000620262">
    <property type="component" value="Unassembled WGS sequence"/>
</dbReference>
<sequence>MFEDMARTVANRSNRRYQDFVKSVDDELTRKLLALSSDQSFRRLLELTVKSLGASEAGAAATFSASLIDRVVDRITETITHHNSAQYALASYLKLMQTRGLVPIDVAAERLRHQQRNESLAWAFGVGSVDNRTVEEIIRFNQLYSLWVTRIGSVKSRLIRRERIHVDADSLACLDLVNRRLAQVGANTRLLFITADDGLVQAANRKIEHGENPDARLDHPYFQTFCVNYIRHHTAFIAESLIDERPDVLSEDLKILTWLDGFLGKIAGMRAFELDELVRTAYDGDRARAYAEKFVTSSHMSYSDFAQITRQWEETKRLGSGREIFAERMRRQDAMGTAIERLLTEQLAQRGDLDANTFAAQVTELSGKVAQDLWEEFVVLLSETGADMLLADQRKSARNPPDVRFDSLSNTKRIFEKLLGPDAYSSGEEFSNDLNRVKADTDDEKPGNNTLGYLYYLIIAALFAKNARWSVSYSLALRAIDVAEKHLRSDGVAFKRGNTNFSGREAYYVAAVTARVIAKTDDDLKRAEEHLARAGEALTEDHHAGTAKAITKLRFKSERLALLLSRFYLLSSHGENDRAEEAKRDALKQLRKILPSTKPTLDFSSWRRVSIAHFATNAIQVLFLLYRDGTLDSAFDLADGKSALAALAQALTDITEPHAPGEKHANGIPKINRTYLIESYLIAAKLALQDEDITEGDVHRHFTDGNIATYAVTAYDKYRYSDLRDACLNLARRKR</sequence>
<dbReference type="RefSeq" id="WP_192732115.1">
    <property type="nucleotide sequence ID" value="NZ_BAAAVL010000010.1"/>
</dbReference>
<reference evidence="1 2" key="1">
    <citation type="submission" date="2020-10" db="EMBL/GenBank/DDBJ databases">
        <title>Sequencing the genomes of 1000 actinobacteria strains.</title>
        <authorList>
            <person name="Klenk H.-P."/>
        </authorList>
    </citation>
    <scope>NUCLEOTIDE SEQUENCE [LARGE SCALE GENOMIC DNA]</scope>
    <source>
        <strain evidence="1 2">DSM 7307</strain>
    </source>
</reference>
<accession>A0ABR9IZ82</accession>
<name>A0ABR9IZ82_RHIVS</name>
<organism evidence="1 2">
    <name type="scientific">Rhizobium viscosum</name>
    <name type="common">Arthrobacter viscosus</name>
    <dbReference type="NCBI Taxonomy" id="1673"/>
    <lineage>
        <taxon>Bacteria</taxon>
        <taxon>Pseudomonadati</taxon>
        <taxon>Pseudomonadota</taxon>
        <taxon>Alphaproteobacteria</taxon>
        <taxon>Hyphomicrobiales</taxon>
        <taxon>Rhizobiaceae</taxon>
        <taxon>Rhizobium/Agrobacterium group</taxon>
        <taxon>Rhizobium</taxon>
    </lineage>
</organism>
<evidence type="ECO:0000313" key="2">
    <source>
        <dbReference type="Proteomes" id="UP000620262"/>
    </source>
</evidence>
<protein>
    <submittedName>
        <fullName evidence="1">Uncharacterized protein</fullName>
    </submittedName>
</protein>
<proteinExistence type="predicted"/>
<gene>
    <name evidence="1" type="ORF">H4W29_005775</name>
</gene>
<keyword evidence="2" id="KW-1185">Reference proteome</keyword>
<dbReference type="EMBL" id="JADBEC010000002">
    <property type="protein sequence ID" value="MBE1508530.1"/>
    <property type="molecule type" value="Genomic_DNA"/>
</dbReference>
<comment type="caution">
    <text evidence="1">The sequence shown here is derived from an EMBL/GenBank/DDBJ whole genome shotgun (WGS) entry which is preliminary data.</text>
</comment>